<proteinExistence type="predicted"/>
<gene>
    <name evidence="10" type="ORF">Cylst_2648</name>
</gene>
<accession>K9WYH2</accession>
<dbReference type="EMBL" id="CP003642">
    <property type="protein sequence ID" value="AFZ24851.1"/>
    <property type="molecule type" value="Genomic_DNA"/>
</dbReference>
<dbReference type="PRINTS" id="PR00344">
    <property type="entry name" value="BCTRLSENSOR"/>
</dbReference>
<organism evidence="10 11">
    <name type="scientific">Cylindrospermum stagnale PCC 7417</name>
    <dbReference type="NCBI Taxonomy" id="56107"/>
    <lineage>
        <taxon>Bacteria</taxon>
        <taxon>Bacillati</taxon>
        <taxon>Cyanobacteriota</taxon>
        <taxon>Cyanophyceae</taxon>
        <taxon>Nostocales</taxon>
        <taxon>Nostocaceae</taxon>
        <taxon>Cylindrospermum</taxon>
    </lineage>
</organism>
<evidence type="ECO:0000256" key="5">
    <source>
        <dbReference type="ARBA" id="ARBA00022777"/>
    </source>
</evidence>
<dbReference type="Pfam" id="PF00512">
    <property type="entry name" value="HisKA"/>
    <property type="match status" value="1"/>
</dbReference>
<dbReference type="PATRIC" id="fig|56107.3.peg.2925"/>
<keyword evidence="8" id="KW-0812">Transmembrane</keyword>
<keyword evidence="4" id="KW-0808">Transferase</keyword>
<dbReference type="InterPro" id="IPR003661">
    <property type="entry name" value="HisK_dim/P_dom"/>
</dbReference>
<dbReference type="Proteomes" id="UP000010475">
    <property type="component" value="Chromosome"/>
</dbReference>
<keyword evidence="6" id="KW-0902">Two-component regulatory system</keyword>
<dbReference type="SMART" id="SM00387">
    <property type="entry name" value="HATPase_c"/>
    <property type="match status" value="1"/>
</dbReference>
<dbReference type="AlphaFoldDB" id="K9WYH2"/>
<evidence type="ECO:0000256" key="7">
    <source>
        <dbReference type="ARBA" id="ARBA00055745"/>
    </source>
</evidence>
<evidence type="ECO:0000313" key="10">
    <source>
        <dbReference type="EMBL" id="AFZ24851.1"/>
    </source>
</evidence>
<keyword evidence="11" id="KW-1185">Reference proteome</keyword>
<dbReference type="STRING" id="56107.Cylst_2648"/>
<protein>
    <recommendedName>
        <fullName evidence="2">histidine kinase</fullName>
        <ecNumber evidence="2">2.7.13.3</ecNumber>
    </recommendedName>
</protein>
<evidence type="ECO:0000313" key="11">
    <source>
        <dbReference type="Proteomes" id="UP000010475"/>
    </source>
</evidence>
<evidence type="ECO:0000259" key="9">
    <source>
        <dbReference type="PROSITE" id="PS50109"/>
    </source>
</evidence>
<dbReference type="InterPro" id="IPR003594">
    <property type="entry name" value="HATPase_dom"/>
</dbReference>
<dbReference type="CDD" id="cd00075">
    <property type="entry name" value="HATPase"/>
    <property type="match status" value="1"/>
</dbReference>
<dbReference type="SMART" id="SM00388">
    <property type="entry name" value="HisKA"/>
    <property type="match status" value="1"/>
</dbReference>
<dbReference type="Gene3D" id="3.30.565.10">
    <property type="entry name" value="Histidine kinase-like ATPase, C-terminal domain"/>
    <property type="match status" value="1"/>
</dbReference>
<dbReference type="Pfam" id="PF02518">
    <property type="entry name" value="HATPase_c"/>
    <property type="match status" value="1"/>
</dbReference>
<dbReference type="InterPro" id="IPR036097">
    <property type="entry name" value="HisK_dim/P_sf"/>
</dbReference>
<feature type="transmembrane region" description="Helical" evidence="8">
    <location>
        <begin position="70"/>
        <end position="91"/>
    </location>
</feature>
<dbReference type="InterPro" id="IPR004358">
    <property type="entry name" value="Sig_transdc_His_kin-like_C"/>
</dbReference>
<dbReference type="InterPro" id="IPR005467">
    <property type="entry name" value="His_kinase_dom"/>
</dbReference>
<dbReference type="KEGG" id="csg:Cylst_2648"/>
<keyword evidence="3" id="KW-0597">Phosphoprotein</keyword>
<dbReference type="SUPFAM" id="SSF55874">
    <property type="entry name" value="ATPase domain of HSP90 chaperone/DNA topoisomerase II/histidine kinase"/>
    <property type="match status" value="1"/>
</dbReference>
<dbReference type="eggNOG" id="COG2205">
    <property type="taxonomic scope" value="Bacteria"/>
</dbReference>
<feature type="transmembrane region" description="Helical" evidence="8">
    <location>
        <begin position="32"/>
        <end position="49"/>
    </location>
</feature>
<dbReference type="HOGENOM" id="CLU_739281_0_0_3"/>
<feature type="domain" description="Histidine kinase" evidence="9">
    <location>
        <begin position="153"/>
        <end position="374"/>
    </location>
</feature>
<evidence type="ECO:0000256" key="4">
    <source>
        <dbReference type="ARBA" id="ARBA00022679"/>
    </source>
</evidence>
<feature type="transmembrane region" description="Helical" evidence="8">
    <location>
        <begin position="103"/>
        <end position="120"/>
    </location>
</feature>
<comment type="catalytic activity">
    <reaction evidence="1">
        <text>ATP + protein L-histidine = ADP + protein N-phospho-L-histidine.</text>
        <dbReference type="EC" id="2.7.13.3"/>
    </reaction>
</comment>
<keyword evidence="8" id="KW-1133">Transmembrane helix</keyword>
<evidence type="ECO:0000256" key="8">
    <source>
        <dbReference type="SAM" id="Phobius"/>
    </source>
</evidence>
<evidence type="ECO:0000256" key="2">
    <source>
        <dbReference type="ARBA" id="ARBA00012438"/>
    </source>
</evidence>
<dbReference type="EC" id="2.7.13.3" evidence="2"/>
<dbReference type="CDD" id="cd00082">
    <property type="entry name" value="HisKA"/>
    <property type="match status" value="1"/>
</dbReference>
<evidence type="ECO:0000256" key="6">
    <source>
        <dbReference type="ARBA" id="ARBA00023012"/>
    </source>
</evidence>
<evidence type="ECO:0000256" key="3">
    <source>
        <dbReference type="ARBA" id="ARBA00022553"/>
    </source>
</evidence>
<sequence length="378" mass="41688">MVLSIEKIMPMLPRLLTRKIGVLTLDESWSTYWLMAIAFAVVIGLEYLTPPQYVFGYLYTGTILLANSRLNRAAVLVVTLAAAGLTLLNLFVPGLKATDPPTVSNRLIAVLALVVTGWLSDRNRRNEEAIAYTQAQLHAQKQLARMREDFVSTLTHDLKTPLLGAIETLKSFEKQQFGAVTSTQEQVLQTMARSHSQTLQLVQTLLDVYRNDAEGLKLQLSPVNLLAVAADAITTLTELAKTRQVSVSLDNGKSDFRSFFWVNGDALQLRRVFSNLLINAINHTPRGGKVEVVLENYSGDQVVKVLDSGSGITEEELPHLFERFYQVQGDRLMSGSGLGLYLTRQIIEAHGGTIWAENCSPQGAMFAFQIPASLLPGT</sequence>
<comment type="function">
    <text evidence="7">Photoreceptor which exists in two forms that are reversibly interconvertible by light: the R form that absorbs maximally in the red region of the spectrum and the FR form that absorbs maximally in the far-red region.</text>
</comment>
<dbReference type="GO" id="GO:0000155">
    <property type="term" value="F:phosphorelay sensor kinase activity"/>
    <property type="evidence" value="ECO:0007669"/>
    <property type="project" value="InterPro"/>
</dbReference>
<keyword evidence="8" id="KW-0472">Membrane</keyword>
<dbReference type="InterPro" id="IPR036890">
    <property type="entry name" value="HATPase_C_sf"/>
</dbReference>
<dbReference type="Gene3D" id="1.10.287.130">
    <property type="match status" value="1"/>
</dbReference>
<name>K9WYH2_9NOST</name>
<dbReference type="SUPFAM" id="SSF47384">
    <property type="entry name" value="Homodimeric domain of signal transducing histidine kinase"/>
    <property type="match status" value="1"/>
</dbReference>
<reference evidence="10" key="1">
    <citation type="submission" date="2012-06" db="EMBL/GenBank/DDBJ databases">
        <title>Finished chromosome of genome of Cylindrospermum stagnale PCC 7417.</title>
        <authorList>
            <consortium name="US DOE Joint Genome Institute"/>
            <person name="Gugger M."/>
            <person name="Coursin T."/>
            <person name="Rippka R."/>
            <person name="Tandeau De Marsac N."/>
            <person name="Huntemann M."/>
            <person name="Wei C.-L."/>
            <person name="Han J."/>
            <person name="Detter J.C."/>
            <person name="Han C."/>
            <person name="Tapia R."/>
            <person name="Chen A."/>
            <person name="Kyrpides N."/>
            <person name="Mavromatis K."/>
            <person name="Markowitz V."/>
            <person name="Szeto E."/>
            <person name="Ivanova N."/>
            <person name="Pagani I."/>
            <person name="Pati A."/>
            <person name="Goodwin L."/>
            <person name="Nordberg H.P."/>
            <person name="Cantor M.N."/>
            <person name="Hua S.X."/>
            <person name="Woyke T."/>
            <person name="Kerfeld C.A."/>
        </authorList>
    </citation>
    <scope>NUCLEOTIDE SEQUENCE [LARGE SCALE GENOMIC DNA]</scope>
    <source>
        <strain evidence="10">PCC 7417</strain>
    </source>
</reference>
<dbReference type="PROSITE" id="PS50109">
    <property type="entry name" value="HIS_KIN"/>
    <property type="match status" value="1"/>
</dbReference>
<dbReference type="PANTHER" id="PTHR43547">
    <property type="entry name" value="TWO-COMPONENT HISTIDINE KINASE"/>
    <property type="match status" value="1"/>
</dbReference>
<evidence type="ECO:0000256" key="1">
    <source>
        <dbReference type="ARBA" id="ARBA00000085"/>
    </source>
</evidence>
<dbReference type="FunFam" id="3.30.565.10:FF:000006">
    <property type="entry name" value="Sensor histidine kinase WalK"/>
    <property type="match status" value="1"/>
</dbReference>
<dbReference type="PANTHER" id="PTHR43547:SF2">
    <property type="entry name" value="HYBRID SIGNAL TRANSDUCTION HISTIDINE KINASE C"/>
    <property type="match status" value="1"/>
</dbReference>
<keyword evidence="5 10" id="KW-0418">Kinase</keyword>